<organism evidence="1 2">
    <name type="scientific">Elysia crispata</name>
    <name type="common">lettuce slug</name>
    <dbReference type="NCBI Taxonomy" id="231223"/>
    <lineage>
        <taxon>Eukaryota</taxon>
        <taxon>Metazoa</taxon>
        <taxon>Spiralia</taxon>
        <taxon>Lophotrochozoa</taxon>
        <taxon>Mollusca</taxon>
        <taxon>Gastropoda</taxon>
        <taxon>Heterobranchia</taxon>
        <taxon>Euthyneura</taxon>
        <taxon>Panpulmonata</taxon>
        <taxon>Sacoglossa</taxon>
        <taxon>Placobranchoidea</taxon>
        <taxon>Plakobranchidae</taxon>
        <taxon>Elysia</taxon>
    </lineage>
</organism>
<proteinExistence type="predicted"/>
<comment type="caution">
    <text evidence="1">The sequence shown here is derived from an EMBL/GenBank/DDBJ whole genome shotgun (WGS) entry which is preliminary data.</text>
</comment>
<reference evidence="1" key="1">
    <citation type="journal article" date="2023" name="G3 (Bethesda)">
        <title>A reference genome for the long-term kleptoplast-retaining sea slug Elysia crispata morphotype clarki.</title>
        <authorList>
            <person name="Eastman K.E."/>
            <person name="Pendleton A.L."/>
            <person name="Shaikh M.A."/>
            <person name="Suttiyut T."/>
            <person name="Ogas R."/>
            <person name="Tomko P."/>
            <person name="Gavelis G."/>
            <person name="Widhalm J.R."/>
            <person name="Wisecaver J.H."/>
        </authorList>
    </citation>
    <scope>NUCLEOTIDE SEQUENCE</scope>
    <source>
        <strain evidence="1">ECLA1</strain>
    </source>
</reference>
<evidence type="ECO:0000313" key="1">
    <source>
        <dbReference type="EMBL" id="KAK3769791.1"/>
    </source>
</evidence>
<dbReference type="EMBL" id="JAWDGP010003890">
    <property type="protein sequence ID" value="KAK3769791.1"/>
    <property type="molecule type" value="Genomic_DNA"/>
</dbReference>
<accession>A0AAE0ZIZ4</accession>
<sequence>MLQNINLYRDYSAALLCACVTLCSTRLLLHVKDTSVKQDRGEKSEQKKESLMRQGNLDCVFKTYANILNMKRPPRHMPKKTTLDPKSLQCSKESYQCLRILPQDRSHSLQVQN</sequence>
<protein>
    <submittedName>
        <fullName evidence="1">Uncharacterized protein</fullName>
    </submittedName>
</protein>
<dbReference type="AlphaFoldDB" id="A0AAE0ZIZ4"/>
<evidence type="ECO:0000313" key="2">
    <source>
        <dbReference type="Proteomes" id="UP001283361"/>
    </source>
</evidence>
<keyword evidence="2" id="KW-1185">Reference proteome</keyword>
<dbReference type="Proteomes" id="UP001283361">
    <property type="component" value="Unassembled WGS sequence"/>
</dbReference>
<gene>
    <name evidence="1" type="ORF">RRG08_046896</name>
</gene>
<name>A0AAE0ZIZ4_9GAST</name>